<dbReference type="RefSeq" id="WP_153973055.1">
    <property type="nucleotide sequence ID" value="NZ_JACRWE010000015.1"/>
</dbReference>
<gene>
    <name evidence="1" type="ORF">H8923_16575</name>
</gene>
<dbReference type="EMBL" id="JACRWE010000015">
    <property type="protein sequence ID" value="MBC5998362.1"/>
    <property type="molecule type" value="Genomic_DNA"/>
</dbReference>
<comment type="caution">
    <text evidence="1">The sequence shown here is derived from an EMBL/GenBank/DDBJ whole genome shotgun (WGS) entry which is preliminary data.</text>
</comment>
<sequence>MSKAINETRYCIVLKQSKIRESNVDYGIESIFVKELNTEEIRFVYFKKRGTINIKTFRILFKTRSTKF</sequence>
<proteinExistence type="predicted"/>
<name>A0ABR7JUC1_9FIRM</name>
<protein>
    <submittedName>
        <fullName evidence="1">Uncharacterized protein</fullName>
    </submittedName>
</protein>
<keyword evidence="2" id="KW-1185">Reference proteome</keyword>
<organism evidence="1 2">
    <name type="scientific">Romboutsia faecis</name>
    <dbReference type="NCBI Taxonomy" id="2764597"/>
    <lineage>
        <taxon>Bacteria</taxon>
        <taxon>Bacillati</taxon>
        <taxon>Bacillota</taxon>
        <taxon>Clostridia</taxon>
        <taxon>Peptostreptococcales</taxon>
        <taxon>Peptostreptococcaceae</taxon>
        <taxon>Romboutsia</taxon>
    </lineage>
</organism>
<accession>A0ABR7JUC1</accession>
<dbReference type="Proteomes" id="UP000609849">
    <property type="component" value="Unassembled WGS sequence"/>
</dbReference>
<evidence type="ECO:0000313" key="2">
    <source>
        <dbReference type="Proteomes" id="UP000609849"/>
    </source>
</evidence>
<reference evidence="1 2" key="1">
    <citation type="submission" date="2020-08" db="EMBL/GenBank/DDBJ databases">
        <authorList>
            <person name="Liu C."/>
            <person name="Sun Q."/>
        </authorList>
    </citation>
    <scope>NUCLEOTIDE SEQUENCE [LARGE SCALE GENOMIC DNA]</scope>
    <source>
        <strain evidence="1 2">NSJ-18</strain>
    </source>
</reference>
<evidence type="ECO:0000313" key="1">
    <source>
        <dbReference type="EMBL" id="MBC5998362.1"/>
    </source>
</evidence>